<reference evidence="6" key="2">
    <citation type="submission" date="2020-09" db="EMBL/GenBank/DDBJ databases">
        <authorList>
            <person name="Sun Q."/>
            <person name="Zhou Y."/>
        </authorList>
    </citation>
    <scope>NUCLEOTIDE SEQUENCE</scope>
    <source>
        <strain evidence="6">CGMCC 1.15179</strain>
    </source>
</reference>
<feature type="transmembrane region" description="Helical" evidence="5">
    <location>
        <begin position="92"/>
        <end position="115"/>
    </location>
</feature>
<feature type="transmembrane region" description="Helical" evidence="5">
    <location>
        <begin position="148"/>
        <end position="170"/>
    </location>
</feature>
<keyword evidence="4 5" id="KW-0472">Membrane</keyword>
<accession>A0A8J2YC65</accession>
<gene>
    <name evidence="6" type="ORF">GCM10011571_02110</name>
</gene>
<evidence type="ECO:0000313" key="6">
    <source>
        <dbReference type="EMBL" id="GGE04645.1"/>
    </source>
</evidence>
<comment type="caution">
    <text evidence="6">The sequence shown here is derived from an EMBL/GenBank/DDBJ whole genome shotgun (WGS) entry which is preliminary data.</text>
</comment>
<evidence type="ECO:0000256" key="2">
    <source>
        <dbReference type="ARBA" id="ARBA00022692"/>
    </source>
</evidence>
<keyword evidence="2 5" id="KW-0812">Transmembrane</keyword>
<evidence type="ECO:0000256" key="3">
    <source>
        <dbReference type="ARBA" id="ARBA00022989"/>
    </source>
</evidence>
<comment type="subcellular location">
    <subcellularLocation>
        <location evidence="1">Membrane</location>
        <topology evidence="1">Multi-pass membrane protein</topology>
    </subcellularLocation>
</comment>
<dbReference type="EMBL" id="BMHQ01000001">
    <property type="protein sequence ID" value="GGE04645.1"/>
    <property type="molecule type" value="Genomic_DNA"/>
</dbReference>
<dbReference type="Proteomes" id="UP000625210">
    <property type="component" value="Unassembled WGS sequence"/>
</dbReference>
<feature type="transmembrane region" description="Helical" evidence="5">
    <location>
        <begin position="201"/>
        <end position="225"/>
    </location>
</feature>
<evidence type="ECO:0000256" key="5">
    <source>
        <dbReference type="SAM" id="Phobius"/>
    </source>
</evidence>
<protein>
    <submittedName>
        <fullName evidence="6">Murein hydrolase effector protein LrgB</fullName>
    </submittedName>
</protein>
<sequence length="229" mass="23928">MMSVGQTLSLLVLTLLSYWAGCRLHRCVPHVLMSPVFTSTLLVIGALYLTHTDYQTYQVANQPLSWLLGPAQVAMALPLFKGWTLLKKHVSSVLTVVFAGTSSGVLTAALAGKLLHLSSETTLSLIPKSATTPIAMVTSQSLGGTPELTAIFAVLTGIIGVAAGPVFLRWMGVQSRLLKGLALGTAGQMLGAARASKWGDAAAAMGIVGMSLTAMLIGLVTPYLLPILL</sequence>
<proteinExistence type="predicted"/>
<organism evidence="6 7">
    <name type="scientific">Marinithermofilum abyssi</name>
    <dbReference type="NCBI Taxonomy" id="1571185"/>
    <lineage>
        <taxon>Bacteria</taxon>
        <taxon>Bacillati</taxon>
        <taxon>Bacillota</taxon>
        <taxon>Bacilli</taxon>
        <taxon>Bacillales</taxon>
        <taxon>Thermoactinomycetaceae</taxon>
        <taxon>Marinithermofilum</taxon>
    </lineage>
</organism>
<dbReference type="PANTHER" id="PTHR30249:SF0">
    <property type="entry name" value="PLASTIDAL GLYCOLATE_GLYCERATE TRANSLOCATOR 1, CHLOROPLASTIC"/>
    <property type="match status" value="1"/>
</dbReference>
<dbReference type="PANTHER" id="PTHR30249">
    <property type="entry name" value="PUTATIVE SEROTONIN TRANSPORTER"/>
    <property type="match status" value="1"/>
</dbReference>
<evidence type="ECO:0000256" key="4">
    <source>
        <dbReference type="ARBA" id="ARBA00023136"/>
    </source>
</evidence>
<feature type="transmembrane region" description="Helical" evidence="5">
    <location>
        <begin position="63"/>
        <end position="80"/>
    </location>
</feature>
<keyword evidence="7" id="KW-1185">Reference proteome</keyword>
<reference evidence="6" key="1">
    <citation type="journal article" date="2014" name="Int. J. Syst. Evol. Microbiol.">
        <title>Complete genome sequence of Corynebacterium casei LMG S-19264T (=DSM 44701T), isolated from a smear-ripened cheese.</title>
        <authorList>
            <consortium name="US DOE Joint Genome Institute (JGI-PGF)"/>
            <person name="Walter F."/>
            <person name="Albersmeier A."/>
            <person name="Kalinowski J."/>
            <person name="Ruckert C."/>
        </authorList>
    </citation>
    <scope>NUCLEOTIDE SEQUENCE</scope>
    <source>
        <strain evidence="6">CGMCC 1.15179</strain>
    </source>
</reference>
<feature type="transmembrane region" description="Helical" evidence="5">
    <location>
        <begin position="6"/>
        <end position="24"/>
    </location>
</feature>
<keyword evidence="3 5" id="KW-1133">Transmembrane helix</keyword>
<dbReference type="AlphaFoldDB" id="A0A8J2YC65"/>
<dbReference type="InterPro" id="IPR007300">
    <property type="entry name" value="CidB/LrgB"/>
</dbReference>
<evidence type="ECO:0000256" key="1">
    <source>
        <dbReference type="ARBA" id="ARBA00004141"/>
    </source>
</evidence>
<dbReference type="Pfam" id="PF04172">
    <property type="entry name" value="LrgB"/>
    <property type="match status" value="1"/>
</dbReference>
<feature type="transmembrane region" description="Helical" evidence="5">
    <location>
        <begin position="31"/>
        <end position="51"/>
    </location>
</feature>
<dbReference type="GO" id="GO:0016787">
    <property type="term" value="F:hydrolase activity"/>
    <property type="evidence" value="ECO:0007669"/>
    <property type="project" value="UniProtKB-KW"/>
</dbReference>
<keyword evidence="6" id="KW-0378">Hydrolase</keyword>
<name>A0A8J2YC65_9BACL</name>
<evidence type="ECO:0000313" key="7">
    <source>
        <dbReference type="Proteomes" id="UP000625210"/>
    </source>
</evidence>
<dbReference type="GO" id="GO:0016020">
    <property type="term" value="C:membrane"/>
    <property type="evidence" value="ECO:0007669"/>
    <property type="project" value="UniProtKB-SubCell"/>
</dbReference>